<proteinExistence type="inferred from homology"/>
<feature type="transmembrane region" description="Helical" evidence="11">
    <location>
        <begin position="241"/>
        <end position="262"/>
    </location>
</feature>
<comment type="caution">
    <text evidence="11">Lacks conserved residue(s) required for the propagation of feature annotation.</text>
</comment>
<dbReference type="EMBL" id="AQQW01000005">
    <property type="protein sequence ID" value="ETW12732.1"/>
    <property type="molecule type" value="Genomic_DNA"/>
</dbReference>
<dbReference type="eggNOG" id="COG1682">
    <property type="taxonomic scope" value="Bacteria"/>
</dbReference>
<dbReference type="GO" id="GO:0140359">
    <property type="term" value="F:ABC-type transporter activity"/>
    <property type="evidence" value="ECO:0007669"/>
    <property type="project" value="InterPro"/>
</dbReference>
<dbReference type="GO" id="GO:0015920">
    <property type="term" value="P:lipopolysaccharide transport"/>
    <property type="evidence" value="ECO:0007669"/>
    <property type="project" value="TreeGrafter"/>
</dbReference>
<feature type="domain" description="ABC transmembrane type-2" evidence="12">
    <location>
        <begin position="44"/>
        <end position="265"/>
    </location>
</feature>
<evidence type="ECO:0000256" key="2">
    <source>
        <dbReference type="ARBA" id="ARBA00007783"/>
    </source>
</evidence>
<keyword evidence="7" id="KW-0972">Capsule biogenesis/degradation</keyword>
<keyword evidence="9" id="KW-0625">Polysaccharide transport</keyword>
<evidence type="ECO:0000256" key="3">
    <source>
        <dbReference type="ARBA" id="ARBA00022448"/>
    </source>
</evidence>
<evidence type="ECO:0000259" key="12">
    <source>
        <dbReference type="PROSITE" id="PS51012"/>
    </source>
</evidence>
<accession>W4HJ11</accession>
<name>W4HJ11_9RHOB</name>
<evidence type="ECO:0000256" key="8">
    <source>
        <dbReference type="ARBA" id="ARBA00022989"/>
    </source>
</evidence>
<dbReference type="PANTHER" id="PTHR30413:SF10">
    <property type="entry name" value="CAPSULE POLYSACCHARIDE EXPORT INNER-MEMBRANE PROTEIN CTRC"/>
    <property type="match status" value="1"/>
</dbReference>
<keyword evidence="3 11" id="KW-0813">Transport</keyword>
<evidence type="ECO:0000256" key="9">
    <source>
        <dbReference type="ARBA" id="ARBA00023047"/>
    </source>
</evidence>
<keyword evidence="6 11" id="KW-0812">Transmembrane</keyword>
<evidence type="ECO:0000256" key="4">
    <source>
        <dbReference type="ARBA" id="ARBA00022475"/>
    </source>
</evidence>
<comment type="similarity">
    <text evidence="2 11">Belongs to the ABC-2 integral membrane protein family.</text>
</comment>
<dbReference type="AlphaFoldDB" id="W4HJ11"/>
<feature type="transmembrane region" description="Helical" evidence="11">
    <location>
        <begin position="196"/>
        <end position="213"/>
    </location>
</feature>
<evidence type="ECO:0000256" key="5">
    <source>
        <dbReference type="ARBA" id="ARBA00022597"/>
    </source>
</evidence>
<dbReference type="PRINTS" id="PR00164">
    <property type="entry name" value="ABC2TRNSPORT"/>
</dbReference>
<dbReference type="PROSITE" id="PS51012">
    <property type="entry name" value="ABC_TM2"/>
    <property type="match status" value="1"/>
</dbReference>
<dbReference type="InterPro" id="IPR000412">
    <property type="entry name" value="ABC_2_transport"/>
</dbReference>
<dbReference type="STRING" id="1379903.ATO8_09323"/>
<protein>
    <recommendedName>
        <fullName evidence="11">Transport permease protein</fullName>
    </recommendedName>
</protein>
<keyword evidence="5" id="KW-0762">Sugar transport</keyword>
<feature type="transmembrane region" description="Helical" evidence="11">
    <location>
        <begin position="124"/>
        <end position="146"/>
    </location>
</feature>
<comment type="caution">
    <text evidence="13">The sequence shown here is derived from an EMBL/GenBank/DDBJ whole genome shotgun (WGS) entry which is preliminary data.</text>
</comment>
<keyword evidence="14" id="KW-1185">Reference proteome</keyword>
<dbReference type="InterPro" id="IPR047817">
    <property type="entry name" value="ABC2_TM_bact-type"/>
</dbReference>
<evidence type="ECO:0000313" key="13">
    <source>
        <dbReference type="EMBL" id="ETW12732.1"/>
    </source>
</evidence>
<feature type="transmembrane region" description="Helical" evidence="11">
    <location>
        <begin position="158"/>
        <end position="184"/>
    </location>
</feature>
<dbReference type="InterPro" id="IPR013525">
    <property type="entry name" value="ABC2_TM"/>
</dbReference>
<evidence type="ECO:0000313" key="14">
    <source>
        <dbReference type="Proteomes" id="UP000019063"/>
    </source>
</evidence>
<dbReference type="GO" id="GO:0015774">
    <property type="term" value="P:polysaccharide transport"/>
    <property type="evidence" value="ECO:0007669"/>
    <property type="project" value="UniProtKB-KW"/>
</dbReference>
<evidence type="ECO:0000256" key="1">
    <source>
        <dbReference type="ARBA" id="ARBA00004651"/>
    </source>
</evidence>
<keyword evidence="10 11" id="KW-0472">Membrane</keyword>
<dbReference type="Proteomes" id="UP000019063">
    <property type="component" value="Unassembled WGS sequence"/>
</dbReference>
<dbReference type="PATRIC" id="fig|1317118.6.peg.1926"/>
<dbReference type="PANTHER" id="PTHR30413">
    <property type="entry name" value="INNER MEMBRANE TRANSPORT PERMEASE"/>
    <property type="match status" value="1"/>
</dbReference>
<evidence type="ECO:0000256" key="10">
    <source>
        <dbReference type="ARBA" id="ARBA00023136"/>
    </source>
</evidence>
<evidence type="ECO:0000256" key="11">
    <source>
        <dbReference type="RuleBase" id="RU361157"/>
    </source>
</evidence>
<feature type="transmembrane region" description="Helical" evidence="11">
    <location>
        <begin position="43"/>
        <end position="67"/>
    </location>
</feature>
<evidence type="ECO:0000256" key="6">
    <source>
        <dbReference type="ARBA" id="ARBA00022692"/>
    </source>
</evidence>
<gene>
    <name evidence="13" type="ORF">ATO8_09323</name>
</gene>
<reference evidence="13 14" key="1">
    <citation type="journal article" date="2014" name="Antonie Van Leeuwenhoek">
        <title>Roseivivax atlanticus sp. nov., isolated from surface seawater of the Atlantic Ocean.</title>
        <authorList>
            <person name="Li G."/>
            <person name="Lai Q."/>
            <person name="Liu X."/>
            <person name="Sun F."/>
            <person name="Shao Z."/>
        </authorList>
    </citation>
    <scope>NUCLEOTIDE SEQUENCE [LARGE SCALE GENOMIC DNA]</scope>
    <source>
        <strain evidence="13 14">22II-s10s</strain>
    </source>
</reference>
<keyword evidence="8 11" id="KW-1133">Transmembrane helix</keyword>
<dbReference type="Pfam" id="PF01061">
    <property type="entry name" value="ABC2_membrane"/>
    <property type="match status" value="1"/>
</dbReference>
<sequence length="272" mass="30603">MTDASLPPLPQTPARPPRRRFATARVVAALMLREMSTTYGRSAMGYIWAILEPVAGILLLTAIFSLGFRSPPIGSNFAIFFASGIMPFNAFKDIDTKVAQSQRFSRALMEYPGVTFIDTIIARVLLNSITQALIAFVVFTGIIYLYDLDMIMDVTQIAIAFAMAIFLALGIGCLNSYFVTVYPVWERVWAILNRPLFLLSCVIFLFDTIPQPYRDWLWWNPLIHIVGRSRDGVFATYDASYVSNLYVCSVAAISLAVGLILLRRYHREMTNI</sequence>
<comment type="subcellular location">
    <subcellularLocation>
        <location evidence="11">Cell inner membrane</location>
        <topology evidence="11">Multi-pass membrane protein</topology>
    </subcellularLocation>
    <subcellularLocation>
        <location evidence="1">Cell membrane</location>
        <topology evidence="1">Multi-pass membrane protein</topology>
    </subcellularLocation>
</comment>
<dbReference type="RefSeq" id="WP_051487645.1">
    <property type="nucleotide sequence ID" value="NZ_AQQW01000005.1"/>
</dbReference>
<evidence type="ECO:0000256" key="7">
    <source>
        <dbReference type="ARBA" id="ARBA00022903"/>
    </source>
</evidence>
<organism evidence="13 14">
    <name type="scientific">Roseivivax marinus</name>
    <dbReference type="NCBI Taxonomy" id="1379903"/>
    <lineage>
        <taxon>Bacteria</taxon>
        <taxon>Pseudomonadati</taxon>
        <taxon>Pseudomonadota</taxon>
        <taxon>Alphaproteobacteria</taxon>
        <taxon>Rhodobacterales</taxon>
        <taxon>Roseobacteraceae</taxon>
        <taxon>Roseivivax</taxon>
    </lineage>
</organism>
<dbReference type="GO" id="GO:0043190">
    <property type="term" value="C:ATP-binding cassette (ABC) transporter complex"/>
    <property type="evidence" value="ECO:0007669"/>
    <property type="project" value="InterPro"/>
</dbReference>
<keyword evidence="4 11" id="KW-1003">Cell membrane</keyword>